<dbReference type="CDD" id="cd00067">
    <property type="entry name" value="GAL4"/>
    <property type="match status" value="1"/>
</dbReference>
<proteinExistence type="predicted"/>
<dbReference type="VEuPathDB" id="FungiDB:GVI51_M02893"/>
<keyword evidence="1" id="KW-0479">Metal-binding</keyword>
<dbReference type="PROSITE" id="PS50048">
    <property type="entry name" value="ZN2_CY6_FUNGAL_2"/>
    <property type="match status" value="1"/>
</dbReference>
<dbReference type="InterPro" id="IPR050987">
    <property type="entry name" value="AtrR-like"/>
</dbReference>
<evidence type="ECO:0000256" key="4">
    <source>
        <dbReference type="SAM" id="MobiDB-lite"/>
    </source>
</evidence>
<feature type="region of interest" description="Disordered" evidence="4">
    <location>
        <begin position="951"/>
        <end position="972"/>
    </location>
</feature>
<feature type="region of interest" description="Disordered" evidence="4">
    <location>
        <begin position="124"/>
        <end position="159"/>
    </location>
</feature>
<accession>A0A0W0CXS0</accession>
<gene>
    <name evidence="6" type="ORF">AO440_003986</name>
</gene>
<dbReference type="GO" id="GO:0001228">
    <property type="term" value="F:DNA-binding transcription activator activity, RNA polymerase II-specific"/>
    <property type="evidence" value="ECO:0007669"/>
    <property type="project" value="EnsemblFungi"/>
</dbReference>
<dbReference type="AlphaFoldDB" id="A0A0W0CXS0"/>
<dbReference type="VEuPathDB" id="FungiDB:B1J91_M03025g"/>
<feature type="compositionally biased region" description="Basic and acidic residues" evidence="4">
    <location>
        <begin position="959"/>
        <end position="972"/>
    </location>
</feature>
<dbReference type="Pfam" id="PF04082">
    <property type="entry name" value="Fungal_trans"/>
    <property type="match status" value="1"/>
</dbReference>
<dbReference type="PANTHER" id="PTHR46910:SF12">
    <property type="entry name" value="REGULATORY PROTEIN CAT8"/>
    <property type="match status" value="1"/>
</dbReference>
<feature type="compositionally biased region" description="Basic and acidic residues" evidence="4">
    <location>
        <begin position="149"/>
        <end position="159"/>
    </location>
</feature>
<feature type="region of interest" description="Disordered" evidence="4">
    <location>
        <begin position="1206"/>
        <end position="1225"/>
    </location>
</feature>
<feature type="region of interest" description="Disordered" evidence="4">
    <location>
        <begin position="684"/>
        <end position="706"/>
    </location>
</feature>
<dbReference type="SUPFAM" id="SSF57701">
    <property type="entry name" value="Zn2/Cys6 DNA-binding domain"/>
    <property type="match status" value="1"/>
</dbReference>
<feature type="region of interest" description="Disordered" evidence="4">
    <location>
        <begin position="20"/>
        <end position="52"/>
    </location>
</feature>
<keyword evidence="2" id="KW-0862">Zinc</keyword>
<organism evidence="6 7">
    <name type="scientific">Candida glabrata</name>
    <name type="common">Yeast</name>
    <name type="synonym">Torulopsis glabrata</name>
    <dbReference type="NCBI Taxonomy" id="5478"/>
    <lineage>
        <taxon>Eukaryota</taxon>
        <taxon>Fungi</taxon>
        <taxon>Dikarya</taxon>
        <taxon>Ascomycota</taxon>
        <taxon>Saccharomycotina</taxon>
        <taxon>Saccharomycetes</taxon>
        <taxon>Saccharomycetales</taxon>
        <taxon>Saccharomycetaceae</taxon>
        <taxon>Nakaseomyces</taxon>
    </lineage>
</organism>
<dbReference type="GO" id="GO:0006351">
    <property type="term" value="P:DNA-templated transcription"/>
    <property type="evidence" value="ECO:0007669"/>
    <property type="project" value="InterPro"/>
</dbReference>
<dbReference type="GO" id="GO:0000978">
    <property type="term" value="F:RNA polymerase II cis-regulatory region sequence-specific DNA binding"/>
    <property type="evidence" value="ECO:0007669"/>
    <property type="project" value="EnsemblFungi"/>
</dbReference>
<feature type="compositionally biased region" description="Polar residues" evidence="4">
    <location>
        <begin position="684"/>
        <end position="694"/>
    </location>
</feature>
<dbReference type="SMART" id="SM00066">
    <property type="entry name" value="GAL4"/>
    <property type="match status" value="1"/>
</dbReference>
<dbReference type="Proteomes" id="UP000054886">
    <property type="component" value="Unassembled WGS sequence"/>
</dbReference>
<evidence type="ECO:0000313" key="7">
    <source>
        <dbReference type="Proteomes" id="UP000054886"/>
    </source>
</evidence>
<dbReference type="GO" id="GO:0008270">
    <property type="term" value="F:zinc ion binding"/>
    <property type="evidence" value="ECO:0007669"/>
    <property type="project" value="InterPro"/>
</dbReference>
<comment type="caution">
    <text evidence="6">The sequence shown here is derived from an EMBL/GenBank/DDBJ whole genome shotgun (WGS) entry which is preliminary data.</text>
</comment>
<feature type="domain" description="Zn(2)-C6 fungal-type" evidence="5">
    <location>
        <begin position="59"/>
        <end position="89"/>
    </location>
</feature>
<evidence type="ECO:0000256" key="3">
    <source>
        <dbReference type="ARBA" id="ARBA00023242"/>
    </source>
</evidence>
<dbReference type="CDD" id="cd12148">
    <property type="entry name" value="fungal_TF_MHR"/>
    <property type="match status" value="1"/>
</dbReference>
<dbReference type="InterPro" id="IPR007219">
    <property type="entry name" value="XnlR_reg_dom"/>
</dbReference>
<dbReference type="Pfam" id="PF00172">
    <property type="entry name" value="Zn_clus"/>
    <property type="match status" value="1"/>
</dbReference>
<dbReference type="InterPro" id="IPR001138">
    <property type="entry name" value="Zn2Cys6_DnaBD"/>
</dbReference>
<protein>
    <submittedName>
        <fullName evidence="6">Regulatory protein CAT8</fullName>
    </submittedName>
</protein>
<dbReference type="GO" id="GO:0045722">
    <property type="term" value="P:positive regulation of gluconeogenesis"/>
    <property type="evidence" value="ECO:0007669"/>
    <property type="project" value="EnsemblFungi"/>
</dbReference>
<evidence type="ECO:0000256" key="1">
    <source>
        <dbReference type="ARBA" id="ARBA00022723"/>
    </source>
</evidence>
<dbReference type="GO" id="GO:2000876">
    <property type="term" value="P:positive regulation of glyoxylate cycle"/>
    <property type="evidence" value="ECO:0007669"/>
    <property type="project" value="EnsemblFungi"/>
</dbReference>
<evidence type="ECO:0000256" key="2">
    <source>
        <dbReference type="ARBA" id="ARBA00022833"/>
    </source>
</evidence>
<dbReference type="PROSITE" id="PS00463">
    <property type="entry name" value="ZN2_CY6_FUNGAL_1"/>
    <property type="match status" value="1"/>
</dbReference>
<feature type="compositionally biased region" description="Low complexity" evidence="4">
    <location>
        <begin position="35"/>
        <end position="52"/>
    </location>
</feature>
<dbReference type="Gene3D" id="4.10.240.10">
    <property type="entry name" value="Zn(2)-C6 fungal-type DNA-binding domain"/>
    <property type="match status" value="1"/>
</dbReference>
<reference evidence="6 7" key="1">
    <citation type="submission" date="2015-10" db="EMBL/GenBank/DDBJ databases">
        <title>Draft genomes sequences of Candida glabrata isolates 1A, 1B, 2A, 2B, 3A and 3B.</title>
        <authorList>
            <person name="Haavelsrud O.E."/>
            <person name="Gaustad P."/>
        </authorList>
    </citation>
    <scope>NUCLEOTIDE SEQUENCE [LARGE SCALE GENOMIC DNA]</scope>
    <source>
        <strain evidence="6">910700640</strain>
    </source>
</reference>
<dbReference type="VEuPathDB" id="FungiDB:CAGL0M03025g"/>
<dbReference type="SMART" id="SM00906">
    <property type="entry name" value="Fungal_trans"/>
    <property type="match status" value="1"/>
</dbReference>
<name>A0A0W0CXS0_CANGB</name>
<dbReference type="InterPro" id="IPR036864">
    <property type="entry name" value="Zn2-C6_fun-type_DNA-bd_sf"/>
</dbReference>
<dbReference type="VEuPathDB" id="FungiDB:GWK60_M02893"/>
<evidence type="ECO:0000259" key="5">
    <source>
        <dbReference type="PROSITE" id="PS50048"/>
    </source>
</evidence>
<evidence type="ECO:0000313" key="6">
    <source>
        <dbReference type="EMBL" id="KTB08098.1"/>
    </source>
</evidence>
<dbReference type="EMBL" id="LLZZ01000106">
    <property type="protein sequence ID" value="KTB08098.1"/>
    <property type="molecule type" value="Genomic_DNA"/>
</dbReference>
<keyword evidence="3" id="KW-0539">Nucleus</keyword>
<dbReference type="CDD" id="cd15485">
    <property type="entry name" value="ZIP_Cat8"/>
    <property type="match status" value="1"/>
</dbReference>
<sequence>MVSNADETFVAPRLIRVAGGGDDDVHGSGSGAGPANGNSVSGSNTGSRGSTPTYRVAQACDRCRLKKTKCDGKIPQCSQCALVGFECKISDRLNRKSFPRGYTETLEERVRELETENKRLMALCNSDLGSNTRSDGLEKQSPSKRKRSPSMERDSERGFTENMELQLQQSCSSCGNSDPNHRCVHLKPVVSNIIVDSNTDVSFEQNVAPGLPAVKALNSMAEREESAQLAMLVSLALPRSTEEILFIPQLMANIQKTFGFSSKQSLYTVSLLSSLKKNLPTPNSNSSDENLSPNYYVSEDFRPFFYEVLKFDILGETETENGSNRNESPDSTIPNSRSDDLLSWMEIQRLVDVYFECWSNTIPIFSRKLFIKQMKAFKTEVDKFGDRLFEFYKTEQIKINFLKIFATVLAVMCQMALLSRLKQLEATTQELECKRTQNLIAHYNQLIEKIHLDSFFQDMSTTTVQSLQLLSFISFYFLNVGDIPRLYQLRGTVISMAQQLRLHRCPSAVLLSASGSTMQKFEQGERRLLFWAIYYLDVFYSLQLGVPRLIKDHEIECALPVSEEEDSQLEGRVSDFSLAVIRYAKVLGNILDSIFKRNMMSEAATESMAFVHEKALDIWKNRLPEKYGFRLEANGLFNFDELTVVKNSEKDLIEKSSILLFYFLAKCMIHLPVIATRSASLEQQLQPGTSSDTSETPKESQNKTPTRVCPSYILMQKAASTMLQVMHYTSEYYLPSPINISRTKARFALLTACSAVEYLKGGSLYVETKNLLENLIIKLELERKLDLPGIISWHSLKLLDMALMLLLQSPTTKMEKLDKLVQKKINHYNRQMGIPAMKLSNSRKNNKKIKLENESSQLSSTSNPIAKGELKSDSVVCEEDDNVNDNEVTTTAKLEENNEFINPNKIEQGGTSNTLAFSFSSTDLSALFNAPESLFKVPNENTQYNQQHEMHNNSISSSHSKEPVNKERDSDKQELNAIFNETQNRSTSFAKLMLLLNNEHKSLSSSLENDVRNVGNKLSSENAGQLPSHGATSGLNSKGNEFLSMNTLYGGDNDFIIDASLGLAPLLSENNEIHRQHEGTQVQAGNNDILSTRIGFNGKDDYSNSRSFTNEMFGGSDTKRTRSDTTSLLTANSELTHDSQDGNVNFGSTNSELHERLNNNHFDAATSYLPEQKSEYESSFGNKNTVKSLSPSTSFLDDDTLSLSFGDYSTQRRPRRYPNYNNTLGKDSLAMKTEINGGRNQGNLHDLFQWQNSK</sequence>
<dbReference type="PANTHER" id="PTHR46910">
    <property type="entry name" value="TRANSCRIPTION FACTOR PDR1"/>
    <property type="match status" value="1"/>
</dbReference>